<dbReference type="KEGG" id="clz:BIU88_09980"/>
<accession>A0A1D8D999</accession>
<keyword evidence="5" id="KW-1185">Reference proteome</keyword>
<dbReference type="SUPFAM" id="SSF47413">
    <property type="entry name" value="lambda repressor-like DNA-binding domains"/>
    <property type="match status" value="1"/>
</dbReference>
<dbReference type="InterPro" id="IPR010982">
    <property type="entry name" value="Lambda_DNA-bd_dom_sf"/>
</dbReference>
<dbReference type="NCBIfam" id="TIGR02607">
    <property type="entry name" value="antidote_HigA"/>
    <property type="match status" value="1"/>
</dbReference>
<evidence type="ECO:0000256" key="1">
    <source>
        <dbReference type="ARBA" id="ARBA00007227"/>
    </source>
</evidence>
<dbReference type="EMBL" id="CP017305">
    <property type="protein sequence ID" value="AOS84429.1"/>
    <property type="molecule type" value="Genomic_DNA"/>
</dbReference>
<dbReference type="Gene3D" id="1.10.260.40">
    <property type="entry name" value="lambda repressor-like DNA-binding domains"/>
    <property type="match status" value="1"/>
</dbReference>
<sequence>MKNVYRTKEDIAIAREVISCPGDTLAEQLEYTGMSQAELAARMGRPKKTINEIIKGKSEITSETAIQLERVVGIPADFWMNLERSYRLRLAEVDAAEALLEKEAWAKQFPLAAMKKLGWISFEDGVVSTAQALLAFFNVASPEVYERVCHRQLYATAYRMSEKCSKDPYAMAAWLRQGERQAESLQAAAYDKKAFEEALLDIKSTLVVMNEGFLAGLQERCLRAGVKVVFTPCLQKAPLNGSTRWLNGTPLIQLSGRFNRNDIFWFTFFHEAAHILKHNKRDVFIEGTDYSCDGKKKEDEADAWAADYLVSRKDERRMLETPLFVKEDFERFAAEIGTHPAIVAGRMAKLGVIHDSVGHTFGFFKKIELNSGEQE</sequence>
<dbReference type="GO" id="GO:0003677">
    <property type="term" value="F:DNA binding"/>
    <property type="evidence" value="ECO:0007669"/>
    <property type="project" value="UniProtKB-KW"/>
</dbReference>
<evidence type="ECO:0000313" key="4">
    <source>
        <dbReference type="EMBL" id="AOS84429.1"/>
    </source>
</evidence>
<comment type="similarity">
    <text evidence="1">Belongs to the short-chain fatty acyl-CoA assimilation regulator (ScfR) family.</text>
</comment>
<dbReference type="InterPro" id="IPR013430">
    <property type="entry name" value="Toxin_antidote_HigA"/>
</dbReference>
<evidence type="ECO:0000313" key="5">
    <source>
        <dbReference type="Proteomes" id="UP000095185"/>
    </source>
</evidence>
<protein>
    <submittedName>
        <fullName evidence="4">Addiction module antidote protein, HigA family</fullName>
    </submittedName>
</protein>
<dbReference type="AlphaFoldDB" id="A0A1D8D999"/>
<dbReference type="PROSITE" id="PS50943">
    <property type="entry name" value="HTH_CROC1"/>
    <property type="match status" value="1"/>
</dbReference>
<dbReference type="InterPro" id="IPR010359">
    <property type="entry name" value="IrrE_HExxH"/>
</dbReference>
<dbReference type="Pfam" id="PF06114">
    <property type="entry name" value="Peptidase_M78"/>
    <property type="match status" value="1"/>
</dbReference>
<dbReference type="RefSeq" id="WP_069810621.1">
    <property type="nucleotide sequence ID" value="NZ_CP017305.1"/>
</dbReference>
<dbReference type="Proteomes" id="UP000095185">
    <property type="component" value="Chromosome"/>
</dbReference>
<dbReference type="Pfam" id="PF01381">
    <property type="entry name" value="HTH_3"/>
    <property type="match status" value="1"/>
</dbReference>
<gene>
    <name evidence="4" type="ORF">BIU88_09980</name>
</gene>
<dbReference type="PANTHER" id="PTHR36924:SF1">
    <property type="entry name" value="ANTITOXIN HIGA-1"/>
    <property type="match status" value="1"/>
</dbReference>
<feature type="domain" description="HTH cro/C1-type" evidence="3">
    <location>
        <begin position="25"/>
        <end position="79"/>
    </location>
</feature>
<proteinExistence type="inferred from homology"/>
<dbReference type="OrthoDB" id="9796786at2"/>
<evidence type="ECO:0000256" key="2">
    <source>
        <dbReference type="ARBA" id="ARBA00023125"/>
    </source>
</evidence>
<dbReference type="STRING" id="274537.BIU88_09980"/>
<reference evidence="4" key="1">
    <citation type="submission" date="2016-09" db="EMBL/GenBank/DDBJ databases">
        <title>Genome sequence of Chlorobaculum limnaeum.</title>
        <authorList>
            <person name="Liu Z."/>
            <person name="Tank M."/>
            <person name="Bryant D.A."/>
        </authorList>
    </citation>
    <scope>NUCLEOTIDE SEQUENCE [LARGE SCALE GENOMIC DNA]</scope>
    <source>
        <strain evidence="4">DSM 1677</strain>
    </source>
</reference>
<dbReference type="CDD" id="cd00093">
    <property type="entry name" value="HTH_XRE"/>
    <property type="match status" value="1"/>
</dbReference>
<keyword evidence="2" id="KW-0238">DNA-binding</keyword>
<organism evidence="4 5">
    <name type="scientific">Chlorobaculum limnaeum</name>
    <dbReference type="NCBI Taxonomy" id="274537"/>
    <lineage>
        <taxon>Bacteria</taxon>
        <taxon>Pseudomonadati</taxon>
        <taxon>Chlorobiota</taxon>
        <taxon>Chlorobiia</taxon>
        <taxon>Chlorobiales</taxon>
        <taxon>Chlorobiaceae</taxon>
        <taxon>Chlorobaculum</taxon>
    </lineage>
</organism>
<dbReference type="SMART" id="SM00530">
    <property type="entry name" value="HTH_XRE"/>
    <property type="match status" value="1"/>
</dbReference>
<evidence type="ECO:0000259" key="3">
    <source>
        <dbReference type="PROSITE" id="PS50943"/>
    </source>
</evidence>
<dbReference type="InterPro" id="IPR001387">
    <property type="entry name" value="Cro/C1-type_HTH"/>
</dbReference>
<name>A0A1D8D999_CHLLM</name>
<dbReference type="PANTHER" id="PTHR36924">
    <property type="entry name" value="ANTITOXIN HIGA-1"/>
    <property type="match status" value="1"/>
</dbReference>